<dbReference type="PANTHER" id="PTHR34980:SF2">
    <property type="entry name" value="INNER MEMBRANE PROTEIN YHAH-RELATED"/>
    <property type="match status" value="1"/>
</dbReference>
<comment type="caution">
    <text evidence="2">The sequence shown here is derived from an EMBL/GenBank/DDBJ whole genome shotgun (WGS) entry which is preliminary data.</text>
</comment>
<protein>
    <submittedName>
        <fullName evidence="2">DUF805 domain-containing protein</fullName>
    </submittedName>
</protein>
<keyword evidence="1" id="KW-0812">Transmembrane</keyword>
<dbReference type="Proteomes" id="UP000285725">
    <property type="component" value="Unassembled WGS sequence"/>
</dbReference>
<accession>A0AAE8AFC4</accession>
<dbReference type="GO" id="GO:0005886">
    <property type="term" value="C:plasma membrane"/>
    <property type="evidence" value="ECO:0007669"/>
    <property type="project" value="TreeGrafter"/>
</dbReference>
<proteinExistence type="predicted"/>
<reference evidence="2 3" key="1">
    <citation type="submission" date="2018-08" db="EMBL/GenBank/DDBJ databases">
        <title>A genome reference for cultivated species of the human gut microbiota.</title>
        <authorList>
            <person name="Zou Y."/>
            <person name="Xue W."/>
            <person name="Luo G."/>
        </authorList>
    </citation>
    <scope>NUCLEOTIDE SEQUENCE [LARGE SCALE GENOMIC DNA]</scope>
    <source>
        <strain evidence="2 3">AF30-12BH</strain>
    </source>
</reference>
<dbReference type="PANTHER" id="PTHR34980">
    <property type="entry name" value="INNER MEMBRANE PROTEIN-RELATED-RELATED"/>
    <property type="match status" value="1"/>
</dbReference>
<evidence type="ECO:0000313" key="2">
    <source>
        <dbReference type="EMBL" id="RHN26298.1"/>
    </source>
</evidence>
<dbReference type="Pfam" id="PF05656">
    <property type="entry name" value="DUF805"/>
    <property type="match status" value="1"/>
</dbReference>
<keyword evidence="1" id="KW-0472">Membrane</keyword>
<feature type="transmembrane region" description="Helical" evidence="1">
    <location>
        <begin position="21"/>
        <end position="44"/>
    </location>
</feature>
<organism evidence="2 3">
    <name type="scientific">Streptococcus parasanguinis</name>
    <dbReference type="NCBI Taxonomy" id="1318"/>
    <lineage>
        <taxon>Bacteria</taxon>
        <taxon>Bacillati</taxon>
        <taxon>Bacillota</taxon>
        <taxon>Bacilli</taxon>
        <taxon>Lactobacillales</taxon>
        <taxon>Streptococcaceae</taxon>
        <taxon>Streptococcus</taxon>
    </lineage>
</organism>
<gene>
    <name evidence="2" type="ORF">DWZ19_04480</name>
</gene>
<feature type="transmembrane region" description="Helical" evidence="1">
    <location>
        <begin position="64"/>
        <end position="82"/>
    </location>
</feature>
<name>A0AAE8AFC4_STRPA</name>
<keyword evidence="1" id="KW-1133">Transmembrane helix</keyword>
<evidence type="ECO:0000313" key="3">
    <source>
        <dbReference type="Proteomes" id="UP000285725"/>
    </source>
</evidence>
<dbReference type="InterPro" id="IPR008523">
    <property type="entry name" value="DUF805"/>
</dbReference>
<feature type="transmembrane region" description="Helical" evidence="1">
    <location>
        <begin position="118"/>
        <end position="136"/>
    </location>
</feature>
<dbReference type="RefSeq" id="WP_118228367.1">
    <property type="nucleotide sequence ID" value="NZ_CABJDC010000002.1"/>
</dbReference>
<dbReference type="EMBL" id="QRQU01000002">
    <property type="protein sequence ID" value="RHN26298.1"/>
    <property type="molecule type" value="Genomic_DNA"/>
</dbReference>
<sequence length="200" mass="22653">MNAFKQFWIQYADFSSKTSRAHFWLAFLWNSLISLPLWVFYIVTSLSHQNAQETLNFSTVHSKTGLWALAFLAFFYFLILVPSQAICVRRLRDAGIHWSWIFLNLGPVLLYLLTGLDIFLFLWGITVISLLILMMLPGKNTFPQPVETPMGVASEPQVTATGGSFGGNSFEQIPNFVAAPDLSDEKPPLEQRMAAEHEIH</sequence>
<evidence type="ECO:0000256" key="1">
    <source>
        <dbReference type="SAM" id="Phobius"/>
    </source>
</evidence>
<dbReference type="AlphaFoldDB" id="A0AAE8AFC4"/>